<keyword evidence="6" id="KW-0175">Coiled coil</keyword>
<dbReference type="Gene3D" id="1.10.880.10">
    <property type="entry name" value="Transcription factor, Skn-1-like, DNA-binding domain"/>
    <property type="match status" value="1"/>
</dbReference>
<feature type="compositionally biased region" description="Basic and acidic residues" evidence="7">
    <location>
        <begin position="656"/>
        <end position="666"/>
    </location>
</feature>
<dbReference type="InterPro" id="IPR008917">
    <property type="entry name" value="TF_DNA-bd_sf"/>
</dbReference>
<dbReference type="Proteomes" id="UP000192578">
    <property type="component" value="Unassembled WGS sequence"/>
</dbReference>
<sequence>MKRSSSLSLSLSDSTFFYLALFLGLNLILLPDPRRLLLLQDLIGDSSSSSSSIIHSQDGLSIHSRTVIKDLSVRGEKDHYLRQAVDSLRSRAHLSFNAELIILTPASSAVVRTGGQVTVSASQLASNISAAAASSSSASPSSSSGSFNAAAEALGDLFMTDIYLQGDLDVEEITAVAAFVTKEDMDVQRLVDVLWSQDIDLGAGRETFEYPIHPPKDVEQKPEPKLEPFPSDNRFGFTSGSGLLDTFFVDDETGEITTRGASGVNDTQDPFSSSVPSNTSQFYPSSEFTANSVAQNANGSASCTLGTDDQLQSLIEALNSLNSSTLQAAVEQGQGLAGKVVEDTWQDVESVISPATSNSFAQQNVHSFNSSAAYPSGNSSNIQSQSNGSLDLNTFDLFSMFMDPPKNWTLPTPSVDSLSNVFNGIQPEYNSSDATGYRQRGPVGVVPIDSSTDMYGMGVRSQQHQPSMLSHEGPFDLSAFSYSQPPLAQAQRLPGTPSPTYVSPPLMDQTNNSIYNGNWNLSDWQSLGSDMNPYQQQTNKSLSAIDYYTNGQLAVMNATTTSWKLLQDLQPVPSGNMSDAFLLLDEAKLQLLDLDNHQSNSNTSQHQRLPKLIPVEKIKQEDTETDPWTEHVNYAIQHNHTYAAPVEGRSRGRRRESREGSEDDHQSFSGSTGSGSGSNGQSARSRQSRDDRAASELRLPVTAEEIIAMPVEEFNGYISGQVANLDNGQIQLMKDIRRRGKNKVAAQNCRRRKIDNMSHLEREIMDLQNELKQAQSRHSELTRERDRYREAIRGSVIQDNQQQGSPTSSGNSVIVMSGGSMVRGVRRQDSGSSDQTTDKPQKKRKRTE</sequence>
<evidence type="ECO:0000256" key="6">
    <source>
        <dbReference type="SAM" id="Coils"/>
    </source>
</evidence>
<dbReference type="GO" id="GO:0000981">
    <property type="term" value="F:DNA-binding transcription factor activity, RNA polymerase II-specific"/>
    <property type="evidence" value="ECO:0007669"/>
    <property type="project" value="TreeGrafter"/>
</dbReference>
<comment type="caution">
    <text evidence="10">The sequence shown here is derived from an EMBL/GenBank/DDBJ whole genome shotgun (WGS) entry which is preliminary data.</text>
</comment>
<keyword evidence="4" id="KW-0804">Transcription</keyword>
<name>A0A1W0X8E7_HYPEX</name>
<keyword evidence="1" id="KW-0805">Transcription regulation</keyword>
<dbReference type="PANTHER" id="PTHR24411">
    <property type="entry name" value="NUCLEAR FACTOR ERYTHROID 2-RELATED FACTOR"/>
    <property type="match status" value="1"/>
</dbReference>
<dbReference type="AlphaFoldDB" id="A0A1W0X8E7"/>
<proteinExistence type="predicted"/>
<evidence type="ECO:0000256" key="8">
    <source>
        <dbReference type="SAM" id="Phobius"/>
    </source>
</evidence>
<keyword evidence="8" id="KW-1133">Transmembrane helix</keyword>
<dbReference type="InterPro" id="IPR004827">
    <property type="entry name" value="bZIP"/>
</dbReference>
<keyword evidence="2" id="KW-0238">DNA-binding</keyword>
<dbReference type="EMBL" id="MTYJ01000010">
    <property type="protein sequence ID" value="OQV23787.1"/>
    <property type="molecule type" value="Genomic_DNA"/>
</dbReference>
<feature type="compositionally biased region" description="Polar residues" evidence="7">
    <location>
        <begin position="797"/>
        <end position="814"/>
    </location>
</feature>
<feature type="region of interest" description="Disordered" evidence="7">
    <location>
        <begin position="258"/>
        <end position="279"/>
    </location>
</feature>
<dbReference type="PANTHER" id="PTHR24411:SF55">
    <property type="entry name" value="SEGMENTATION PROTEIN CAP'N'COLLAR"/>
    <property type="match status" value="1"/>
</dbReference>
<reference evidence="11" key="1">
    <citation type="submission" date="2017-01" db="EMBL/GenBank/DDBJ databases">
        <title>Comparative genomics of anhydrobiosis in the tardigrade Hypsibius dujardini.</title>
        <authorList>
            <person name="Yoshida Y."/>
            <person name="Koutsovoulos G."/>
            <person name="Laetsch D."/>
            <person name="Stevens L."/>
            <person name="Kumar S."/>
            <person name="Horikawa D."/>
            <person name="Ishino K."/>
            <person name="Komine S."/>
            <person name="Tomita M."/>
            <person name="Blaxter M."/>
            <person name="Arakawa K."/>
        </authorList>
    </citation>
    <scope>NUCLEOTIDE SEQUENCE [LARGE SCALE GENOMIC DNA]</scope>
    <source>
        <strain evidence="11">Z151</strain>
    </source>
</reference>
<feature type="region of interest" description="Disordered" evidence="7">
    <location>
        <begin position="639"/>
        <end position="697"/>
    </location>
</feature>
<evidence type="ECO:0000313" key="10">
    <source>
        <dbReference type="EMBL" id="OQV23787.1"/>
    </source>
</evidence>
<keyword evidence="8" id="KW-0472">Membrane</keyword>
<dbReference type="GO" id="GO:0000978">
    <property type="term" value="F:RNA polymerase II cis-regulatory region sequence-specific DNA binding"/>
    <property type="evidence" value="ECO:0007669"/>
    <property type="project" value="InterPro"/>
</dbReference>
<keyword evidence="3" id="KW-0010">Activator</keyword>
<evidence type="ECO:0000256" key="3">
    <source>
        <dbReference type="ARBA" id="ARBA00023159"/>
    </source>
</evidence>
<dbReference type="Pfam" id="PF03131">
    <property type="entry name" value="bZIP_Maf"/>
    <property type="match status" value="1"/>
</dbReference>
<keyword evidence="5" id="KW-0539">Nucleus</keyword>
<evidence type="ECO:0000256" key="2">
    <source>
        <dbReference type="ARBA" id="ARBA00023125"/>
    </source>
</evidence>
<gene>
    <name evidence="10" type="ORF">BV898_02513</name>
</gene>
<feature type="domain" description="BZIP" evidence="9">
    <location>
        <begin position="732"/>
        <end position="793"/>
    </location>
</feature>
<dbReference type="InterPro" id="IPR004826">
    <property type="entry name" value="bZIP_Maf"/>
</dbReference>
<dbReference type="CDD" id="cd14698">
    <property type="entry name" value="bZIP_CNC"/>
    <property type="match status" value="1"/>
</dbReference>
<dbReference type="OrthoDB" id="7458135at2759"/>
<evidence type="ECO:0000259" key="9">
    <source>
        <dbReference type="PROSITE" id="PS50217"/>
    </source>
</evidence>
<evidence type="ECO:0000256" key="5">
    <source>
        <dbReference type="ARBA" id="ARBA00023242"/>
    </source>
</evidence>
<evidence type="ECO:0000256" key="7">
    <source>
        <dbReference type="SAM" id="MobiDB-lite"/>
    </source>
</evidence>
<feature type="coiled-coil region" evidence="6">
    <location>
        <begin position="750"/>
        <end position="791"/>
    </location>
</feature>
<dbReference type="PROSITE" id="PS00036">
    <property type="entry name" value="BZIP_BASIC"/>
    <property type="match status" value="1"/>
</dbReference>
<feature type="region of interest" description="Disordered" evidence="7">
    <location>
        <begin position="794"/>
        <end position="848"/>
    </location>
</feature>
<evidence type="ECO:0000256" key="1">
    <source>
        <dbReference type="ARBA" id="ARBA00023015"/>
    </source>
</evidence>
<evidence type="ECO:0000313" key="11">
    <source>
        <dbReference type="Proteomes" id="UP000192578"/>
    </source>
</evidence>
<feature type="transmembrane region" description="Helical" evidence="8">
    <location>
        <begin position="7"/>
        <end position="30"/>
    </location>
</feature>
<protein>
    <submittedName>
        <fullName evidence="10">Nuclear factor erythroid 2-related factor 1</fullName>
    </submittedName>
</protein>
<dbReference type="SMART" id="SM00338">
    <property type="entry name" value="BRLZ"/>
    <property type="match status" value="1"/>
</dbReference>
<keyword evidence="8" id="KW-0812">Transmembrane</keyword>
<dbReference type="SUPFAM" id="SSF47454">
    <property type="entry name" value="A DNA-binding domain in eukaryotic transcription factors"/>
    <property type="match status" value="1"/>
</dbReference>
<dbReference type="InterPro" id="IPR047167">
    <property type="entry name" value="NFE2-like"/>
</dbReference>
<accession>A0A1W0X8E7</accession>
<evidence type="ECO:0000256" key="4">
    <source>
        <dbReference type="ARBA" id="ARBA00023163"/>
    </source>
</evidence>
<dbReference type="GO" id="GO:0005634">
    <property type="term" value="C:nucleus"/>
    <property type="evidence" value="ECO:0007669"/>
    <property type="project" value="TreeGrafter"/>
</dbReference>
<dbReference type="PROSITE" id="PS50217">
    <property type="entry name" value="BZIP"/>
    <property type="match status" value="1"/>
</dbReference>
<organism evidence="10 11">
    <name type="scientific">Hypsibius exemplaris</name>
    <name type="common">Freshwater tardigrade</name>
    <dbReference type="NCBI Taxonomy" id="2072580"/>
    <lineage>
        <taxon>Eukaryota</taxon>
        <taxon>Metazoa</taxon>
        <taxon>Ecdysozoa</taxon>
        <taxon>Tardigrada</taxon>
        <taxon>Eutardigrada</taxon>
        <taxon>Parachela</taxon>
        <taxon>Hypsibioidea</taxon>
        <taxon>Hypsibiidae</taxon>
        <taxon>Hypsibius</taxon>
    </lineage>
</organism>
<keyword evidence="11" id="KW-1185">Reference proteome</keyword>